<keyword evidence="1" id="KW-0732">Signal</keyword>
<dbReference type="PATRIC" id="fig|305.107.peg.392"/>
<evidence type="ECO:0000256" key="1">
    <source>
        <dbReference type="SAM" id="SignalP"/>
    </source>
</evidence>
<feature type="signal peptide" evidence="1">
    <location>
        <begin position="1"/>
        <end position="23"/>
    </location>
</feature>
<dbReference type="EMBL" id="CP085043">
    <property type="protein sequence ID" value="UZF15736.1"/>
    <property type="molecule type" value="Genomic_DNA"/>
</dbReference>
<dbReference type="EMBL" id="LN899820">
    <property type="protein sequence ID" value="CUV56055.1"/>
    <property type="molecule type" value="Genomic_DNA"/>
</dbReference>
<evidence type="ECO:0000313" key="5">
    <source>
        <dbReference type="EMBL" id="CUV42472.1"/>
    </source>
</evidence>
<evidence type="ECO:0000313" key="3">
    <source>
        <dbReference type="EMBL" id="CUV24700.1"/>
    </source>
</evidence>
<name>A0A0K1ZIM5_RALSL</name>
<reference evidence="8" key="2">
    <citation type="submission" date="2021-10" db="EMBL/GenBank/DDBJ databases">
        <title>Complete genome sequences of five Ralstonia solancearum strains isolated from sunflower.</title>
        <authorList>
            <person name="She X."/>
            <person name="He Z."/>
        </authorList>
    </citation>
    <scope>NUCLEOTIDE SEQUENCE</scope>
    <source>
        <strain evidence="8">RS638</strain>
    </source>
</reference>
<dbReference type="PANTHER" id="PTHR37089:SF4">
    <property type="entry name" value="EXPORTED PROTEIN"/>
    <property type="match status" value="1"/>
</dbReference>
<accession>A0A0K1ZIM5</accession>
<dbReference type="EMBL" id="LN899825">
    <property type="protein sequence ID" value="CUV37124.1"/>
    <property type="molecule type" value="Genomic_DNA"/>
</dbReference>
<proteinExistence type="predicted"/>
<dbReference type="Pfam" id="PF05229">
    <property type="entry name" value="SCPU"/>
    <property type="match status" value="1"/>
</dbReference>
<dbReference type="EMBL" id="LN899823">
    <property type="protein sequence ID" value="CUV24700.1"/>
    <property type="molecule type" value="Genomic_DNA"/>
</dbReference>
<dbReference type="PANTHER" id="PTHR37089">
    <property type="entry name" value="PROTEIN U-RELATED"/>
    <property type="match status" value="1"/>
</dbReference>
<reference evidence="5" key="1">
    <citation type="submission" date="2015-10" db="EMBL/GenBank/DDBJ databases">
        <authorList>
            <person name="Gilbert D.G."/>
        </authorList>
    </citation>
    <scope>NUCLEOTIDE SEQUENCE</scope>
    <source>
        <strain evidence="5">Phyl III-seqv23</strain>
    </source>
</reference>
<evidence type="ECO:0000259" key="2">
    <source>
        <dbReference type="Pfam" id="PF05229"/>
    </source>
</evidence>
<dbReference type="InterPro" id="IPR007893">
    <property type="entry name" value="Spore_coat_U/FanG"/>
</dbReference>
<feature type="domain" description="Spore coat protein U/FanG" evidence="2">
    <location>
        <begin position="27"/>
        <end position="164"/>
    </location>
</feature>
<evidence type="ECO:0000313" key="7">
    <source>
        <dbReference type="EMBL" id="CUV61315.1"/>
    </source>
</evidence>
<dbReference type="SMART" id="SM00972">
    <property type="entry name" value="SCPU"/>
    <property type="match status" value="1"/>
</dbReference>
<feature type="chain" id="PRO_5013456132" evidence="1">
    <location>
        <begin position="24"/>
        <end position="167"/>
    </location>
</feature>
<sequence>MRTPAIKALVAMALGLTAVAASAATTTTTFSVSTTVNATCVINSASALTFAAFDPSQGAQASTSSISVNCTNTTPFNIGLNAGTGTGATVASRVMTSGANTLTYSLYQDSGHASVWGNTVGTNTVAGTGAGMAAGNAITKTVYGLIPSQPNTVPGNYADTVTVTVTY</sequence>
<dbReference type="EMBL" id="LN899822">
    <property type="protein sequence ID" value="CUV61315.1"/>
    <property type="molecule type" value="Genomic_DNA"/>
</dbReference>
<dbReference type="EMBL" id="LN899826">
    <property type="protein sequence ID" value="CUV42472.1"/>
    <property type="molecule type" value="Genomic_DNA"/>
</dbReference>
<gene>
    <name evidence="8" type="ORF">LH706_04635</name>
    <name evidence="7" type="ORF">RD1301_v1_1420012</name>
    <name evidence="3" type="ORF">RUN1744_v1_690076</name>
    <name evidence="6" type="ORF">RUN215_v1_650051</name>
    <name evidence="4" type="ORF">TD1301_v1_2790009</name>
    <name evidence="5" type="ORF">TF3108_v1_1250076</name>
</gene>
<evidence type="ECO:0000313" key="6">
    <source>
        <dbReference type="EMBL" id="CUV56055.1"/>
    </source>
</evidence>
<evidence type="ECO:0000313" key="4">
    <source>
        <dbReference type="EMBL" id="CUV37124.1"/>
    </source>
</evidence>
<evidence type="ECO:0000313" key="8">
    <source>
        <dbReference type="EMBL" id="UZF15736.1"/>
    </source>
</evidence>
<organism evidence="5">
    <name type="scientific">Ralstonia solanacearum</name>
    <name type="common">Pseudomonas solanacearum</name>
    <dbReference type="NCBI Taxonomy" id="305"/>
    <lineage>
        <taxon>Bacteria</taxon>
        <taxon>Pseudomonadati</taxon>
        <taxon>Pseudomonadota</taxon>
        <taxon>Betaproteobacteria</taxon>
        <taxon>Burkholderiales</taxon>
        <taxon>Burkholderiaceae</taxon>
        <taxon>Ralstonia</taxon>
        <taxon>Ralstonia solanacearum species complex</taxon>
    </lineage>
</organism>
<dbReference type="AlphaFoldDB" id="A0A0K1ZIM5"/>
<protein>
    <submittedName>
        <fullName evidence="5">Sigma-fimbriae tip adhesin</fullName>
    </submittedName>
    <submittedName>
        <fullName evidence="8">Spore coat U domain-containing protein</fullName>
    </submittedName>
</protein>
<dbReference type="InterPro" id="IPR053167">
    <property type="entry name" value="Spore_coat_component"/>
</dbReference>